<protein>
    <submittedName>
        <fullName evidence="2">Rhodanese-like domain-containing protein</fullName>
    </submittedName>
</protein>
<dbReference type="SUPFAM" id="SSF52821">
    <property type="entry name" value="Rhodanese/Cell cycle control phosphatase"/>
    <property type="match status" value="1"/>
</dbReference>
<evidence type="ECO:0000313" key="2">
    <source>
        <dbReference type="EMBL" id="KAB1139915.1"/>
    </source>
</evidence>
<dbReference type="InterPro" id="IPR001763">
    <property type="entry name" value="Rhodanese-like_dom"/>
</dbReference>
<evidence type="ECO:0000259" key="1">
    <source>
        <dbReference type="PROSITE" id="PS50206"/>
    </source>
</evidence>
<organism evidence="2 3">
    <name type="scientific">Streptomyces luteolifulvus</name>
    <dbReference type="NCBI Taxonomy" id="2615112"/>
    <lineage>
        <taxon>Bacteria</taxon>
        <taxon>Bacillati</taxon>
        <taxon>Actinomycetota</taxon>
        <taxon>Actinomycetes</taxon>
        <taxon>Kitasatosporales</taxon>
        <taxon>Streptomycetaceae</taxon>
        <taxon>Streptomyces</taxon>
    </lineage>
</organism>
<accession>A0A6H9UPQ4</accession>
<dbReference type="Gene3D" id="3.40.250.10">
    <property type="entry name" value="Rhodanese-like domain"/>
    <property type="match status" value="1"/>
</dbReference>
<comment type="caution">
    <text evidence="2">The sequence shown here is derived from an EMBL/GenBank/DDBJ whole genome shotgun (WGS) entry which is preliminary data.</text>
</comment>
<dbReference type="AlphaFoldDB" id="A0A6H9UPQ4"/>
<dbReference type="CDD" id="cd00158">
    <property type="entry name" value="RHOD"/>
    <property type="match status" value="1"/>
</dbReference>
<sequence length="117" mass="11890">MPFSPHGPGRITVARAHRLLRDGTAVLVDVREADEYRAGHAPGALFVPLSHLAAGAAAVPDGKDLVLICRSGNRSRQAAALLAERGVAAVDVIGGMLDWAAGGLPVQDAHGAAGTVV</sequence>
<reference evidence="2 3" key="1">
    <citation type="submission" date="2019-09" db="EMBL/GenBank/DDBJ databases">
        <title>Screening of Novel Bioactive Compounds from Soil-Associated.</title>
        <authorList>
            <person name="Zhao S."/>
        </authorList>
    </citation>
    <scope>NUCLEOTIDE SEQUENCE [LARGE SCALE GENOMIC DNA]</scope>
    <source>
        <strain evidence="2 3">HIT-DPA4</strain>
    </source>
</reference>
<dbReference type="InterPro" id="IPR050229">
    <property type="entry name" value="GlpE_sulfurtransferase"/>
</dbReference>
<dbReference type="Pfam" id="PF00581">
    <property type="entry name" value="Rhodanese"/>
    <property type="match status" value="1"/>
</dbReference>
<name>A0A6H9UPQ4_9ACTN</name>
<dbReference type="Proteomes" id="UP000442707">
    <property type="component" value="Unassembled WGS sequence"/>
</dbReference>
<keyword evidence="3" id="KW-1185">Reference proteome</keyword>
<feature type="domain" description="Rhodanese" evidence="1">
    <location>
        <begin position="21"/>
        <end position="108"/>
    </location>
</feature>
<evidence type="ECO:0000313" key="3">
    <source>
        <dbReference type="Proteomes" id="UP000442707"/>
    </source>
</evidence>
<dbReference type="SMART" id="SM00450">
    <property type="entry name" value="RHOD"/>
    <property type="match status" value="1"/>
</dbReference>
<dbReference type="EMBL" id="VZRB01000050">
    <property type="protein sequence ID" value="KAB1139915.1"/>
    <property type="molecule type" value="Genomic_DNA"/>
</dbReference>
<dbReference type="PANTHER" id="PTHR43031:SF1">
    <property type="entry name" value="PYRIDINE NUCLEOTIDE-DISULPHIDE OXIDOREDUCTASE"/>
    <property type="match status" value="1"/>
</dbReference>
<dbReference type="RefSeq" id="WP_150957929.1">
    <property type="nucleotide sequence ID" value="NZ_VZRB01000050.1"/>
</dbReference>
<dbReference type="InterPro" id="IPR036873">
    <property type="entry name" value="Rhodanese-like_dom_sf"/>
</dbReference>
<proteinExistence type="predicted"/>
<gene>
    <name evidence="2" type="ORF">F7R91_38115</name>
</gene>
<dbReference type="PROSITE" id="PS50206">
    <property type="entry name" value="RHODANESE_3"/>
    <property type="match status" value="1"/>
</dbReference>
<dbReference type="PANTHER" id="PTHR43031">
    <property type="entry name" value="FAD-DEPENDENT OXIDOREDUCTASE"/>
    <property type="match status" value="1"/>
</dbReference>